<dbReference type="Proteomes" id="UP000243451">
    <property type="component" value="Unassembled WGS sequence"/>
</dbReference>
<accession>A0A2P4EQM4</accession>
<name>A0A2P4EQM4_9GAMM</name>
<comment type="caution">
    <text evidence="2">The sequence shown here is derived from an EMBL/GenBank/DDBJ whole genome shotgun (WGS) entry which is preliminary data.</text>
</comment>
<dbReference type="PANTHER" id="PTHR13887:SF54">
    <property type="entry name" value="DSBA FAMILY PROTEIN"/>
    <property type="match status" value="1"/>
</dbReference>
<feature type="domain" description="DSBA-like thioredoxin" evidence="1">
    <location>
        <begin position="7"/>
        <end position="178"/>
    </location>
</feature>
<sequence length="207" mass="22907">MQQRLIYVMDPMCSWCWGLAPLLDSIRAEFPELPVHLVAGSLRAHLDTPLDNASRQALADHWQAVAALSGQPFSDPHALPDSLVFNVGPASRALIAARNLDECLAWPFARAVQHAFYAQGLDITQPAVLMQIAADIGYDEALFAARFDHPETRQQLEQDWNWVADRGFAELPILFAERKGQLALLCNGFRVPGEVLALLQRWVAAAA</sequence>
<dbReference type="EMBL" id="PPSK01000030">
    <property type="protein sequence ID" value="POB00921.1"/>
    <property type="molecule type" value="Genomic_DNA"/>
</dbReference>
<dbReference type="AlphaFoldDB" id="A0A2P4EQM4"/>
<dbReference type="PANTHER" id="PTHR13887">
    <property type="entry name" value="GLUTATHIONE S-TRANSFERASE KAPPA"/>
    <property type="match status" value="1"/>
</dbReference>
<dbReference type="Gene3D" id="1.10.472.60">
    <property type="entry name" value="putative protein disulfide isomerase domain"/>
    <property type="match status" value="1"/>
</dbReference>
<keyword evidence="3" id="KW-1185">Reference proteome</keyword>
<gene>
    <name evidence="2" type="ORF">C1949_18210</name>
</gene>
<dbReference type="GO" id="GO:0016491">
    <property type="term" value="F:oxidoreductase activity"/>
    <property type="evidence" value="ECO:0007669"/>
    <property type="project" value="InterPro"/>
</dbReference>
<dbReference type="OrthoDB" id="9813770at2"/>
<dbReference type="CDD" id="cd03025">
    <property type="entry name" value="DsbA_FrnE_like"/>
    <property type="match status" value="1"/>
</dbReference>
<dbReference type="Pfam" id="PF01323">
    <property type="entry name" value="DSBA"/>
    <property type="match status" value="1"/>
</dbReference>
<proteinExistence type="predicted"/>
<evidence type="ECO:0000259" key="1">
    <source>
        <dbReference type="Pfam" id="PF01323"/>
    </source>
</evidence>
<dbReference type="Gene3D" id="3.40.30.10">
    <property type="entry name" value="Glutaredoxin"/>
    <property type="match status" value="1"/>
</dbReference>
<dbReference type="InterPro" id="IPR001853">
    <property type="entry name" value="DSBA-like_thioredoxin_dom"/>
</dbReference>
<organism evidence="2 3">
    <name type="scientific">Halopseudomonas oceani</name>
    <dbReference type="NCBI Taxonomy" id="1708783"/>
    <lineage>
        <taxon>Bacteria</taxon>
        <taxon>Pseudomonadati</taxon>
        <taxon>Pseudomonadota</taxon>
        <taxon>Gammaproteobacteria</taxon>
        <taxon>Pseudomonadales</taxon>
        <taxon>Pseudomonadaceae</taxon>
        <taxon>Halopseudomonas</taxon>
    </lineage>
</organism>
<evidence type="ECO:0000313" key="2">
    <source>
        <dbReference type="EMBL" id="POB00921.1"/>
    </source>
</evidence>
<reference evidence="2 3" key="1">
    <citation type="submission" date="2018-01" db="EMBL/GenBank/DDBJ databases">
        <title>Draft genome of the type strain Pseudomonas oceani DSM 100277 isolated from the deep water in Okinawa trough, northwestern Pacific Ocean.</title>
        <authorList>
            <person name="Gomila M."/>
            <person name="Mulet M."/>
            <person name="Garcia-Valdes E."/>
            <person name="Lalucat J."/>
        </authorList>
    </citation>
    <scope>NUCLEOTIDE SEQUENCE [LARGE SCALE GENOMIC DNA]</scope>
    <source>
        <strain evidence="2 3">DSM 100277</strain>
    </source>
</reference>
<dbReference type="SUPFAM" id="SSF52833">
    <property type="entry name" value="Thioredoxin-like"/>
    <property type="match status" value="1"/>
</dbReference>
<evidence type="ECO:0000313" key="3">
    <source>
        <dbReference type="Proteomes" id="UP000243451"/>
    </source>
</evidence>
<dbReference type="RefSeq" id="WP_104739831.1">
    <property type="nucleotide sequence ID" value="NZ_BMHR01000006.1"/>
</dbReference>
<dbReference type="InterPro" id="IPR036249">
    <property type="entry name" value="Thioredoxin-like_sf"/>
</dbReference>
<protein>
    <submittedName>
        <fullName evidence="2">Disulfide bond formation protein DsbA</fullName>
    </submittedName>
</protein>